<accession>A0A1B2ABD0</accession>
<feature type="chain" id="PRO_5008533960" evidence="1">
    <location>
        <begin position="24"/>
        <end position="342"/>
    </location>
</feature>
<dbReference type="InterPro" id="IPR012334">
    <property type="entry name" value="Pectin_lyas_fold"/>
</dbReference>
<dbReference type="RefSeq" id="WP_198152667.1">
    <property type="nucleotide sequence ID" value="NZ_CP016591.1"/>
</dbReference>
<evidence type="ECO:0000313" key="2">
    <source>
        <dbReference type="EMBL" id="ANY19355.1"/>
    </source>
</evidence>
<dbReference type="Proteomes" id="UP000092932">
    <property type="component" value="Chromosome"/>
</dbReference>
<dbReference type="GO" id="GO:0033904">
    <property type="term" value="F:dextranase activity"/>
    <property type="evidence" value="ECO:0007669"/>
    <property type="project" value="UniProtKB-EC"/>
</dbReference>
<dbReference type="KEGG" id="ado:A6F68_00829"/>
<gene>
    <name evidence="2" type="ORF">A6F68_00829</name>
</gene>
<keyword evidence="1" id="KW-0732">Signal</keyword>
<dbReference type="SUPFAM" id="SSF51126">
    <property type="entry name" value="Pectin lyase-like"/>
    <property type="match status" value="1"/>
</dbReference>
<evidence type="ECO:0000256" key="1">
    <source>
        <dbReference type="SAM" id="SignalP"/>
    </source>
</evidence>
<dbReference type="AlphaFoldDB" id="A0A1B2ABD0"/>
<dbReference type="STRING" id="692370.A6F68_00829"/>
<feature type="signal peptide" evidence="1">
    <location>
        <begin position="1"/>
        <end position="23"/>
    </location>
</feature>
<dbReference type="Gene3D" id="2.160.20.10">
    <property type="entry name" value="Single-stranded right-handed beta-helix, Pectin lyase-like"/>
    <property type="match status" value="1"/>
</dbReference>
<keyword evidence="2" id="KW-0378">Hydrolase</keyword>
<dbReference type="EC" id="3.2.1.11" evidence="2"/>
<organism evidence="2 3">
    <name type="scientific">Tsuneonella dongtanensis</name>
    <dbReference type="NCBI Taxonomy" id="692370"/>
    <lineage>
        <taxon>Bacteria</taxon>
        <taxon>Pseudomonadati</taxon>
        <taxon>Pseudomonadota</taxon>
        <taxon>Alphaproteobacteria</taxon>
        <taxon>Sphingomonadales</taxon>
        <taxon>Erythrobacteraceae</taxon>
        <taxon>Tsuneonella</taxon>
    </lineage>
</organism>
<keyword evidence="3" id="KW-1185">Reference proteome</keyword>
<keyword evidence="2" id="KW-0326">Glycosidase</keyword>
<proteinExistence type="predicted"/>
<dbReference type="InterPro" id="IPR011050">
    <property type="entry name" value="Pectin_lyase_fold/virulence"/>
</dbReference>
<reference evidence="2 3" key="1">
    <citation type="submission" date="2016-07" db="EMBL/GenBank/DDBJ databases">
        <title>Complete genome sequence of Altererythrobacter dongtanensis KCTC 22672, a type strain with esterase isolated from tidal flat.</title>
        <authorList>
            <person name="Cheng H."/>
            <person name="Wu Y.-H."/>
            <person name="Zhou P."/>
            <person name="Huo Y.-Y."/>
            <person name="Wang C.-S."/>
            <person name="Xu X.-W."/>
        </authorList>
    </citation>
    <scope>NUCLEOTIDE SEQUENCE [LARGE SCALE GENOMIC DNA]</scope>
    <source>
        <strain evidence="2 3">KCTC 22672</strain>
    </source>
</reference>
<evidence type="ECO:0000313" key="3">
    <source>
        <dbReference type="Proteomes" id="UP000092932"/>
    </source>
</evidence>
<dbReference type="EMBL" id="CP016591">
    <property type="protein sequence ID" value="ANY19355.1"/>
    <property type="molecule type" value="Genomic_DNA"/>
</dbReference>
<protein>
    <submittedName>
        <fullName evidence="2">Dextranase</fullName>
        <ecNumber evidence="2">3.2.1.11</ecNumber>
    </submittedName>
</protein>
<sequence>MKHPLSNCIVFSALALAAQVASAQTYREPVNHRARSVKAPIVSDHAGHRIARFDHDAWIGSMWQPDDGVDEVVIGRNATVTGSILVPSSRTKPLTIRGEDRHTSRLVGTGTFEWNREESDLSRRHSAIFVDTTRPVTIRTLTSLNPDKYHFVGYNHTQLIVEDADIIDDRLAYTTDGIGGGRGTTVRNVFIDTYDDGIKVYAPDMVIEDVTIVHNRNGAPLQFGWGGEQGSATIRNLTVIANEPQIYNQGVFARAAQRGEKNARPLAGSAKVEGFRLIVPEGKRSPPLFMWGTPDGQQIKDFTLTVEGLCSGAEPTYRQRGDFDVVERGNSDKVRLVTPDCR</sequence>
<name>A0A1B2ABD0_9SPHN</name>